<feature type="chain" id="PRO_5038178627" description="S-adenosylmethionine decarboxylase alpha chain" evidence="10">
    <location>
        <begin position="110"/>
        <end position="162"/>
    </location>
</feature>
<keyword evidence="1 10" id="KW-0949">S-adenosyl-L-methionine</keyword>
<feature type="site" description="Cleavage (non-hydrolytic); by autolysis" evidence="10">
    <location>
        <begin position="109"/>
        <end position="110"/>
    </location>
</feature>
<evidence type="ECO:0000256" key="1">
    <source>
        <dbReference type="ARBA" id="ARBA00022691"/>
    </source>
</evidence>
<evidence type="ECO:0000256" key="7">
    <source>
        <dbReference type="ARBA" id="ARBA00023239"/>
    </source>
</evidence>
<dbReference type="SUPFAM" id="SSF56276">
    <property type="entry name" value="S-adenosylmethionine decarboxylase"/>
    <property type="match status" value="1"/>
</dbReference>
<comment type="PTM">
    <text evidence="10">Is synthesized initially as an inactive proenzyme. Formation of the active enzyme involves a self-maturation process in which the active site pyruvoyl group is generated from an internal serine residue via an autocatalytic post-translational modification. Two non-identical subunits are generated from the proenzyme in this reaction, and the pyruvate is formed at the N-terminus of the alpha chain, which is derived from the carboxyl end of the proenzyme. The post-translation cleavage follows an unusual pathway, termed non-hydrolytic serinolysis, in which the side chain hydroxyl group of the serine supplies its oxygen atom to form the C-terminus of the beta chain, while the remainder of the serine residue undergoes an oxidative deamination to produce ammonia and the pyruvoyl group blocking the N-terminus of the alpha chain.</text>
</comment>
<feature type="chain" id="PRO_5038178628" description="S-adenosylmethionine decarboxylase beta chain" evidence="10">
    <location>
        <begin position="1"/>
        <end position="109"/>
    </location>
</feature>
<dbReference type="HAMAP" id="MF_00464">
    <property type="entry name" value="AdoMetDC_1"/>
    <property type="match status" value="1"/>
</dbReference>
<dbReference type="GO" id="GO:0005829">
    <property type="term" value="C:cytosol"/>
    <property type="evidence" value="ECO:0007669"/>
    <property type="project" value="TreeGrafter"/>
</dbReference>
<feature type="modified residue" description="Pyruvic acid (Ser); by autocatalysis" evidence="10">
    <location>
        <position position="110"/>
    </location>
</feature>
<keyword evidence="2 10" id="KW-0210">Decarboxylase</keyword>
<comment type="subunit">
    <text evidence="10">Heterotetramer of two alpha and two beta chains arranged as a dimer of alpha/beta heterodimers.</text>
</comment>
<feature type="active site" description="Schiff-base intermediate with substrate; via pyruvic acid" evidence="10">
    <location>
        <position position="110"/>
    </location>
</feature>
<dbReference type="NCBIfam" id="TIGR03330">
    <property type="entry name" value="SAM_DCase_Bsu"/>
    <property type="match status" value="1"/>
</dbReference>
<evidence type="ECO:0000256" key="8">
    <source>
        <dbReference type="ARBA" id="ARBA00023270"/>
    </source>
</evidence>
<sequence length="162" mass="17834">MSQAQALFQLGIDLDENPSASKTEENNTATQAADAAGERKDFFIERDGERYAGTHLIVDLWDAEGTDDLAFVEETLRDCVTAAEATLLHIHLHHFTPNDGISGVAVLAESHISIHSWPESGYAALDIFMCGDAKPHLAVEVLRERFKPARLAVEEHRRGRGV</sequence>
<dbReference type="InterPro" id="IPR042286">
    <property type="entry name" value="AdoMetDC_C"/>
</dbReference>
<keyword evidence="6 10" id="KW-0865">Zymogen</keyword>
<evidence type="ECO:0000256" key="3">
    <source>
        <dbReference type="ARBA" id="ARBA00022813"/>
    </source>
</evidence>
<dbReference type="InterPro" id="IPR017716">
    <property type="entry name" value="S-AdoMet_deCOase_pro-enz"/>
</dbReference>
<keyword evidence="9 10" id="KW-0670">Pyruvate</keyword>
<dbReference type="GO" id="GO:0008295">
    <property type="term" value="P:spermidine biosynthetic process"/>
    <property type="evidence" value="ECO:0007669"/>
    <property type="project" value="UniProtKB-UniRule"/>
</dbReference>
<comment type="function">
    <text evidence="10">Catalyzes the decarboxylation of S-adenosylmethionine to S-adenosylmethioninamine (dcAdoMet), the propylamine donor required for the synthesis of the polyamines spermine and spermidine from the diamine putrescine.</text>
</comment>
<keyword evidence="8 10" id="KW-0704">Schiff base</keyword>
<keyword evidence="3 10" id="KW-0068">Autocatalytic cleavage</keyword>
<name>A0A967F1E4_9PROT</name>
<feature type="active site" description="Proton donor; for catalytic activity" evidence="10">
    <location>
        <position position="130"/>
    </location>
</feature>
<keyword evidence="13" id="KW-1185">Reference proteome</keyword>
<evidence type="ECO:0000256" key="6">
    <source>
        <dbReference type="ARBA" id="ARBA00023145"/>
    </source>
</evidence>
<dbReference type="Pfam" id="PF02675">
    <property type="entry name" value="AdoMet_dc"/>
    <property type="match status" value="1"/>
</dbReference>
<comment type="cofactor">
    <cofactor evidence="10">
        <name>pyruvate</name>
        <dbReference type="ChEBI" id="CHEBI:15361"/>
    </cofactor>
    <text evidence="10">Binds 1 pyruvoyl group covalently per subunit.</text>
</comment>
<keyword evidence="5 10" id="KW-0620">Polyamine biosynthesis</keyword>
<keyword evidence="7 10" id="KW-0456">Lyase</keyword>
<dbReference type="EC" id="4.1.1.50" evidence="10"/>
<dbReference type="PANTHER" id="PTHR33866">
    <property type="entry name" value="S-ADENOSYLMETHIONINE DECARBOXYLASE PROENZYME"/>
    <property type="match status" value="1"/>
</dbReference>
<evidence type="ECO:0000256" key="5">
    <source>
        <dbReference type="ARBA" id="ARBA00023115"/>
    </source>
</evidence>
<evidence type="ECO:0000256" key="9">
    <source>
        <dbReference type="ARBA" id="ARBA00023317"/>
    </source>
</evidence>
<feature type="region of interest" description="Disordered" evidence="11">
    <location>
        <begin position="15"/>
        <end position="34"/>
    </location>
</feature>
<dbReference type="Gene3D" id="3.30.360.110">
    <property type="entry name" value="S-adenosylmethionine decarboxylase domain"/>
    <property type="match status" value="1"/>
</dbReference>
<dbReference type="PANTHER" id="PTHR33866:SF2">
    <property type="entry name" value="S-ADENOSYLMETHIONINE DECARBOXYLASE PROENZYME"/>
    <property type="match status" value="1"/>
</dbReference>
<evidence type="ECO:0000256" key="2">
    <source>
        <dbReference type="ARBA" id="ARBA00022793"/>
    </source>
</evidence>
<accession>A0A967F1E4</accession>
<dbReference type="InterPro" id="IPR042284">
    <property type="entry name" value="AdoMetDC_N"/>
</dbReference>
<protein>
    <recommendedName>
        <fullName evidence="10">S-adenosylmethionine decarboxylase proenzyme</fullName>
        <shortName evidence="10">AdoMetDC</shortName>
        <shortName evidence="10">SAMDC</shortName>
        <ecNumber evidence="10">4.1.1.50</ecNumber>
    </recommendedName>
    <component>
        <recommendedName>
            <fullName evidence="10">S-adenosylmethionine decarboxylase beta chain</fullName>
        </recommendedName>
    </component>
    <component>
        <recommendedName>
            <fullName evidence="10">S-adenosylmethionine decarboxylase alpha chain</fullName>
        </recommendedName>
    </component>
</protein>
<organism evidence="12 13">
    <name type="scientific">Pelagibius litoralis</name>
    <dbReference type="NCBI Taxonomy" id="374515"/>
    <lineage>
        <taxon>Bacteria</taxon>
        <taxon>Pseudomonadati</taxon>
        <taxon>Pseudomonadota</taxon>
        <taxon>Alphaproteobacteria</taxon>
        <taxon>Rhodospirillales</taxon>
        <taxon>Rhodovibrionaceae</taxon>
        <taxon>Pelagibius</taxon>
    </lineage>
</organism>
<dbReference type="RefSeq" id="WP_167228535.1">
    <property type="nucleotide sequence ID" value="NZ_JAAQPH010000019.1"/>
</dbReference>
<keyword evidence="4 10" id="KW-0745">Spermidine biosynthesis</keyword>
<dbReference type="Gene3D" id="3.30.160.750">
    <property type="match status" value="1"/>
</dbReference>
<dbReference type="GO" id="GO:0004014">
    <property type="term" value="F:adenosylmethionine decarboxylase activity"/>
    <property type="evidence" value="ECO:0007669"/>
    <property type="project" value="UniProtKB-UniRule"/>
</dbReference>
<proteinExistence type="inferred from homology"/>
<evidence type="ECO:0000256" key="10">
    <source>
        <dbReference type="HAMAP-Rule" id="MF_00464"/>
    </source>
</evidence>
<dbReference type="EMBL" id="JAAQPH010000019">
    <property type="protein sequence ID" value="NIA71185.1"/>
    <property type="molecule type" value="Genomic_DNA"/>
</dbReference>
<dbReference type="Proteomes" id="UP000761264">
    <property type="component" value="Unassembled WGS sequence"/>
</dbReference>
<comment type="catalytic activity">
    <reaction evidence="10">
        <text>S-adenosyl-L-methionine + H(+) = S-adenosyl 3-(methylsulfanyl)propylamine + CO2</text>
        <dbReference type="Rhea" id="RHEA:15981"/>
        <dbReference type="ChEBI" id="CHEBI:15378"/>
        <dbReference type="ChEBI" id="CHEBI:16526"/>
        <dbReference type="ChEBI" id="CHEBI:57443"/>
        <dbReference type="ChEBI" id="CHEBI:59789"/>
        <dbReference type="EC" id="4.1.1.50"/>
    </reaction>
</comment>
<dbReference type="InterPro" id="IPR016067">
    <property type="entry name" value="S-AdoMet_deCO2ase_core"/>
</dbReference>
<comment type="pathway">
    <text evidence="10">Amine and polyamine biosynthesis; S-adenosylmethioninamine biosynthesis; S-adenosylmethioninamine from S-adenosyl-L-methionine: step 1/1.</text>
</comment>
<evidence type="ECO:0000256" key="11">
    <source>
        <dbReference type="SAM" id="MobiDB-lite"/>
    </source>
</evidence>
<evidence type="ECO:0000256" key="4">
    <source>
        <dbReference type="ARBA" id="ARBA00023066"/>
    </source>
</evidence>
<evidence type="ECO:0000313" key="12">
    <source>
        <dbReference type="EMBL" id="NIA71185.1"/>
    </source>
</evidence>
<feature type="active site" description="Proton acceptor; for processing activity" evidence="10">
    <location>
        <position position="115"/>
    </location>
</feature>
<dbReference type="AlphaFoldDB" id="A0A967F1E4"/>
<dbReference type="InterPro" id="IPR003826">
    <property type="entry name" value="AdoMetDC_fam_prok"/>
</dbReference>
<reference evidence="12" key="1">
    <citation type="submission" date="2020-03" db="EMBL/GenBank/DDBJ databases">
        <title>Genome of Pelagibius litoralis DSM 21314T.</title>
        <authorList>
            <person name="Wang G."/>
        </authorList>
    </citation>
    <scope>NUCLEOTIDE SEQUENCE</scope>
    <source>
        <strain evidence="12">DSM 21314</strain>
    </source>
</reference>
<comment type="similarity">
    <text evidence="10">Belongs to the prokaryotic AdoMetDC family. Type 1 subfamily.</text>
</comment>
<feature type="compositionally biased region" description="Polar residues" evidence="11">
    <location>
        <begin position="18"/>
        <end position="31"/>
    </location>
</feature>
<evidence type="ECO:0000313" key="13">
    <source>
        <dbReference type="Proteomes" id="UP000761264"/>
    </source>
</evidence>
<gene>
    <name evidence="12" type="primary">speD</name>
    <name evidence="10" type="synonym">speH</name>
    <name evidence="12" type="ORF">HBA54_21530</name>
</gene>
<comment type="caution">
    <text evidence="12">The sequence shown here is derived from an EMBL/GenBank/DDBJ whole genome shotgun (WGS) entry which is preliminary data.</text>
</comment>